<evidence type="ECO:0000256" key="5">
    <source>
        <dbReference type="ARBA" id="ARBA00022490"/>
    </source>
</evidence>
<comment type="cofactor">
    <cofactor evidence="26">
        <name>Fe cation</name>
        <dbReference type="ChEBI" id="CHEBI:24875"/>
    </cofactor>
    <text evidence="26">Binds 2 iron ions per subunit.</text>
</comment>
<dbReference type="EMBL" id="CP136894">
    <property type="protein sequence ID" value="WOL09131.1"/>
    <property type="molecule type" value="Genomic_DNA"/>
</dbReference>
<feature type="binding site" evidence="25">
    <location>
        <position position="1128"/>
    </location>
    <ligand>
        <name>substrate</name>
    </ligand>
</feature>
<feature type="compositionally biased region" description="Basic and acidic residues" evidence="28">
    <location>
        <begin position="37"/>
        <end position="66"/>
    </location>
</feature>
<evidence type="ECO:0000256" key="6">
    <source>
        <dbReference type="ARBA" id="ARBA00022527"/>
    </source>
</evidence>
<feature type="binding site" evidence="25">
    <location>
        <position position="1029"/>
    </location>
    <ligand>
        <name>substrate</name>
    </ligand>
</feature>
<feature type="binding site" evidence="26">
    <location>
        <position position="1256"/>
    </location>
    <ligand>
        <name>Fe cation</name>
        <dbReference type="ChEBI" id="CHEBI:24875"/>
        <label>1</label>
    </ligand>
</feature>
<evidence type="ECO:0000256" key="14">
    <source>
        <dbReference type="ARBA" id="ARBA00022737"/>
    </source>
</evidence>
<feature type="binding site" evidence="25">
    <location>
        <begin position="1086"/>
        <end position="1088"/>
    </location>
    <ligand>
        <name>substrate</name>
    </ligand>
</feature>
<keyword evidence="15 27" id="KW-0547">Nucleotide-binding</keyword>
<organism evidence="31 32">
    <name type="scientific">Canna indica</name>
    <name type="common">Indian-shot</name>
    <dbReference type="NCBI Taxonomy" id="4628"/>
    <lineage>
        <taxon>Eukaryota</taxon>
        <taxon>Viridiplantae</taxon>
        <taxon>Streptophyta</taxon>
        <taxon>Embryophyta</taxon>
        <taxon>Tracheophyta</taxon>
        <taxon>Spermatophyta</taxon>
        <taxon>Magnoliopsida</taxon>
        <taxon>Liliopsida</taxon>
        <taxon>Zingiberales</taxon>
        <taxon>Cannaceae</taxon>
        <taxon>Canna</taxon>
    </lineage>
</organism>
<keyword evidence="18 29" id="KW-1133">Transmembrane helix</keyword>
<dbReference type="GO" id="GO:0005886">
    <property type="term" value="C:plasma membrane"/>
    <property type="evidence" value="ECO:0007669"/>
    <property type="project" value="UniProtKB-SubCell"/>
</dbReference>
<dbReference type="Gene3D" id="1.10.510.10">
    <property type="entry name" value="Transferase(Phosphotransferase) domain 1"/>
    <property type="match status" value="1"/>
</dbReference>
<dbReference type="InterPro" id="IPR017441">
    <property type="entry name" value="Protein_kinase_ATP_BS"/>
</dbReference>
<gene>
    <name evidence="31" type="ORF">Cni_G17884</name>
</gene>
<dbReference type="GO" id="GO:0019310">
    <property type="term" value="P:inositol catabolic process"/>
    <property type="evidence" value="ECO:0007669"/>
    <property type="project" value="InterPro"/>
</dbReference>
<dbReference type="SMART" id="SM00220">
    <property type="entry name" value="S_TKc"/>
    <property type="match status" value="1"/>
</dbReference>
<evidence type="ECO:0000256" key="15">
    <source>
        <dbReference type="ARBA" id="ARBA00022741"/>
    </source>
</evidence>
<dbReference type="Pfam" id="PF12819">
    <property type="entry name" value="Malectin_like"/>
    <property type="match status" value="1"/>
</dbReference>
<keyword evidence="21 29" id="KW-0472">Membrane</keyword>
<dbReference type="InterPro" id="IPR001611">
    <property type="entry name" value="Leu-rich_rpt"/>
</dbReference>
<dbReference type="InterPro" id="IPR024788">
    <property type="entry name" value="Malectin-like_Carb-bd_dom"/>
</dbReference>
<dbReference type="SUPFAM" id="SSF56112">
    <property type="entry name" value="Protein kinase-like (PK-like)"/>
    <property type="match status" value="1"/>
</dbReference>
<keyword evidence="12 26" id="KW-0479">Metal-binding</keyword>
<dbReference type="CDD" id="cd14066">
    <property type="entry name" value="STKc_IRAK"/>
    <property type="match status" value="1"/>
</dbReference>
<keyword evidence="11 29" id="KW-0812">Transmembrane</keyword>
<proteinExistence type="inferred from homology"/>
<keyword evidence="19" id="KW-0560">Oxidoreductase</keyword>
<dbReference type="Pfam" id="PF07714">
    <property type="entry name" value="PK_Tyr_Ser-Thr"/>
    <property type="match status" value="1"/>
</dbReference>
<dbReference type="Pfam" id="PF13855">
    <property type="entry name" value="LRR_8"/>
    <property type="match status" value="1"/>
</dbReference>
<evidence type="ECO:0000256" key="20">
    <source>
        <dbReference type="ARBA" id="ARBA00023004"/>
    </source>
</evidence>
<dbReference type="InterPro" id="IPR001245">
    <property type="entry name" value="Ser-Thr/Tyr_kinase_cat_dom"/>
</dbReference>
<evidence type="ECO:0000256" key="19">
    <source>
        <dbReference type="ARBA" id="ARBA00023002"/>
    </source>
</evidence>
<dbReference type="PROSITE" id="PS00107">
    <property type="entry name" value="PROTEIN_KINASE_ATP"/>
    <property type="match status" value="1"/>
</dbReference>
<dbReference type="PROSITE" id="PS00108">
    <property type="entry name" value="PROTEIN_KINASE_ST"/>
    <property type="match status" value="1"/>
</dbReference>
<sequence length="1288" mass="146092">MKETCECGPPPRARRHPVGGRRAGSIRKRNTLSLMAGDDRNPITISRRADDSDKETHPPFHHDSHKSIHLSGSYRPPWNASCFISIDCGLAANARYKDNLGIEYVSDADYIDTGENHNISSEYRVSSLPDQNINLRSFPPGTRNCYTLKPVKKGEKYMIRVGFFYGNYDSLNQASRFDMYIGVNFWDSVKFKNPSANYGMEAMIVASADYISVCLVSAGDGAAFISALYLRPLTRLYPVLNESNYFLSPARYDLGVFAEHAARYPYDHYDRMWFTDNGIADRSSMSVQNTSLNISSLPDDDFQVPSKIMSTFVTPSDGFNISISWSMRVEKPIVQQYIILHFAEIQLLSSNESRIFDIFLNEKLQKKYFSPRYLLTDHIIITEDLDIGNNIIRISKANNSTLPPILNAIEVYKVKILELSTHEGDVEAILHVKSTYQIKRNWVGDPCRPDSYIWKGLNCSTDFSNTPRIKHLNLADSSLSGEIAPSFAMLEALEYLNLSGNRLLGGIPDALGQLPSLQILDLSNNQLQGKIPTHLQERSEKGSLTLRIEGNPDLCDGSNSCKKQQKKRVIIIIVLVVIATALLVMVAACIWKLKRSKSKQAGSLKTQKDHRSRGPLKDKIELLQLGGQRFTFKDLVVMTKNFQCTLGEGGFGTVYLGQLQDGTQVAVKVNSQTSSQGINEFQAEAELLTRIHHKNLVSFIGYCEDESYLALLYEYMAQGSLQEHLQGKTSSSRILHWTERLQIAIEAAQGLEYLHSGCKPPIIHRDIKPSNILLNHKGEAKIADFGISRIFQNDQTHVSTAVVGTMGYVDPEYFFSCKLTEKSDVYSFGIVLLELITGLPAVLRNPDRGQIVRWISPILASGDIHTVIDNRMQGEYKIKSVWRAAEIAMNCTRHTSVERPTMSEVVIQLKECLALELSPESTEIQSITELNINCSVTTELYYAGTTSSSHQESDLCPLSSTGMTTGSQKNEIVVSQSEALLHCRDVEMTIIIDQPQIEDVKNISSESKELLLDGGFVMPDNNAFGHSFRDYDVESERQKTVEEFYRMNHIHQTYDYVKRMREEYGKLDRVEMSIWECIELLNEFIDESDPDLDEPQIEHLLQTAEAIRKDYPDEDWLHLTGLIHDLGKVLLHPSFGKLPQWAVVGDTFPVGCAFDKCNVHHKYFKENPDYLNPKYNTKFGAYSEGCGLDNVLMSWGHDDYMYLVAKENKTTLPSAGLFIIRYHSFYPLHKHGAYQHLMNEEDKENLKWLHVFNKYDLYSKSKVRIDVEKVKPYYLSLIEKYFPAKMKW</sequence>
<evidence type="ECO:0000256" key="24">
    <source>
        <dbReference type="ARBA" id="ARBA00048679"/>
    </source>
</evidence>
<evidence type="ECO:0000256" key="26">
    <source>
        <dbReference type="PIRSR" id="PIRSR607828-2"/>
    </source>
</evidence>
<feature type="binding site" evidence="25">
    <location>
        <begin position="1145"/>
        <end position="1146"/>
    </location>
    <ligand>
        <name>substrate</name>
    </ligand>
</feature>
<dbReference type="GO" id="GO:0019853">
    <property type="term" value="P:L-ascorbic acid biosynthetic process"/>
    <property type="evidence" value="ECO:0007669"/>
    <property type="project" value="UniProtKB-KW"/>
</dbReference>
<evidence type="ECO:0000256" key="3">
    <source>
        <dbReference type="ARBA" id="ARBA00005167"/>
    </source>
</evidence>
<evidence type="ECO:0000313" key="31">
    <source>
        <dbReference type="EMBL" id="WOL09131.1"/>
    </source>
</evidence>
<dbReference type="GO" id="GO:0004674">
    <property type="term" value="F:protein serine/threonine kinase activity"/>
    <property type="evidence" value="ECO:0007669"/>
    <property type="project" value="UniProtKB-KW"/>
</dbReference>
<dbReference type="GO" id="GO:0005524">
    <property type="term" value="F:ATP binding"/>
    <property type="evidence" value="ECO:0007669"/>
    <property type="project" value="UniProtKB-UniRule"/>
</dbReference>
<dbReference type="Pfam" id="PF05153">
    <property type="entry name" value="MIOX"/>
    <property type="match status" value="1"/>
</dbReference>
<feature type="binding site" evidence="26">
    <location>
        <position position="1099"/>
    </location>
    <ligand>
        <name>Fe cation</name>
        <dbReference type="ChEBI" id="CHEBI:24875"/>
        <label>1</label>
    </ligand>
</feature>
<evidence type="ECO:0000313" key="32">
    <source>
        <dbReference type="Proteomes" id="UP001327560"/>
    </source>
</evidence>
<dbReference type="FunFam" id="3.30.200.20:FF:000039">
    <property type="entry name" value="receptor-like protein kinase FERONIA"/>
    <property type="match status" value="1"/>
</dbReference>
<reference evidence="31 32" key="1">
    <citation type="submission" date="2023-10" db="EMBL/GenBank/DDBJ databases">
        <title>Chromosome-scale genome assembly provides insights into flower coloration mechanisms of Canna indica.</title>
        <authorList>
            <person name="Li C."/>
        </authorList>
    </citation>
    <scope>NUCLEOTIDE SEQUENCE [LARGE SCALE GENOMIC DNA]</scope>
    <source>
        <tissue evidence="31">Flower</tissue>
    </source>
</reference>
<dbReference type="InterPro" id="IPR008271">
    <property type="entry name" value="Ser/Thr_kinase_AS"/>
</dbReference>
<evidence type="ECO:0000256" key="28">
    <source>
        <dbReference type="SAM" id="MobiDB-lite"/>
    </source>
</evidence>
<feature type="transmembrane region" description="Helical" evidence="29">
    <location>
        <begin position="569"/>
        <end position="591"/>
    </location>
</feature>
<dbReference type="SUPFAM" id="SSF52058">
    <property type="entry name" value="L domain-like"/>
    <property type="match status" value="1"/>
</dbReference>
<comment type="subcellular location">
    <subcellularLocation>
        <location evidence="1">Cell membrane</location>
        <topology evidence="1">Single-pass membrane protein</topology>
    </subcellularLocation>
    <subcellularLocation>
        <location evidence="2">Cytoplasm</location>
    </subcellularLocation>
</comment>
<evidence type="ECO:0000256" key="9">
    <source>
        <dbReference type="ARBA" id="ARBA00022644"/>
    </source>
</evidence>
<keyword evidence="14" id="KW-0677">Repeat</keyword>
<evidence type="ECO:0000256" key="13">
    <source>
        <dbReference type="ARBA" id="ARBA00022729"/>
    </source>
</evidence>
<dbReference type="FunFam" id="3.80.10.10:FF:000129">
    <property type="entry name" value="Leucine-rich repeat receptor-like kinase"/>
    <property type="match status" value="1"/>
</dbReference>
<comment type="similarity">
    <text evidence="4">Belongs to the myo-inositol oxygenase family.</text>
</comment>
<keyword evidence="7" id="KW-0597">Phosphoprotein</keyword>
<keyword evidence="13" id="KW-0732">Signal</keyword>
<comment type="catalytic activity">
    <reaction evidence="24">
        <text>L-seryl-[protein] + ATP = O-phospho-L-seryl-[protein] + ADP + H(+)</text>
        <dbReference type="Rhea" id="RHEA:17989"/>
        <dbReference type="Rhea" id="RHEA-COMP:9863"/>
        <dbReference type="Rhea" id="RHEA-COMP:11604"/>
        <dbReference type="ChEBI" id="CHEBI:15378"/>
        <dbReference type="ChEBI" id="CHEBI:29999"/>
        <dbReference type="ChEBI" id="CHEBI:30616"/>
        <dbReference type="ChEBI" id="CHEBI:83421"/>
        <dbReference type="ChEBI" id="CHEBI:456216"/>
        <dbReference type="EC" id="2.7.11.1"/>
    </reaction>
</comment>
<dbReference type="InterPro" id="IPR032675">
    <property type="entry name" value="LRR_dom_sf"/>
</dbReference>
<name>A0AAQ3KNG6_9LILI</name>
<keyword evidence="16 31" id="KW-0418">Kinase</keyword>
<evidence type="ECO:0000256" key="16">
    <source>
        <dbReference type="ARBA" id="ARBA00022777"/>
    </source>
</evidence>
<evidence type="ECO:0000256" key="29">
    <source>
        <dbReference type="SAM" id="Phobius"/>
    </source>
</evidence>
<dbReference type="InterPro" id="IPR000719">
    <property type="entry name" value="Prot_kinase_dom"/>
</dbReference>
<comment type="pathway">
    <text evidence="3">Polyol metabolism; myo-inositol degradation into D-glucuronate; D-glucuronate from myo-inositol: step 1/1.</text>
</comment>
<evidence type="ECO:0000256" key="10">
    <source>
        <dbReference type="ARBA" id="ARBA00022679"/>
    </source>
</evidence>
<keyword evidence="6" id="KW-0723">Serine/threonine-protein kinase</keyword>
<accession>A0AAQ3KNG6</accession>
<dbReference type="InterPro" id="IPR007828">
    <property type="entry name" value="Inositol_oxygenase"/>
</dbReference>
<dbReference type="GO" id="GO:0005737">
    <property type="term" value="C:cytoplasm"/>
    <property type="evidence" value="ECO:0007669"/>
    <property type="project" value="UniProtKB-SubCell"/>
</dbReference>
<dbReference type="Gene3D" id="3.30.200.20">
    <property type="entry name" value="Phosphorylase Kinase, domain 1"/>
    <property type="match status" value="1"/>
</dbReference>
<dbReference type="GO" id="GO:0005506">
    <property type="term" value="F:iron ion binding"/>
    <property type="evidence" value="ECO:0007669"/>
    <property type="project" value="InterPro"/>
</dbReference>
<keyword evidence="32" id="KW-1185">Reference proteome</keyword>
<evidence type="ECO:0000256" key="18">
    <source>
        <dbReference type="ARBA" id="ARBA00022989"/>
    </source>
</evidence>
<keyword evidence="8" id="KW-0433">Leucine-rich repeat</keyword>
<evidence type="ECO:0000256" key="1">
    <source>
        <dbReference type="ARBA" id="ARBA00004162"/>
    </source>
</evidence>
<dbReference type="Proteomes" id="UP001327560">
    <property type="component" value="Chromosome 5"/>
</dbReference>
<evidence type="ECO:0000256" key="23">
    <source>
        <dbReference type="ARBA" id="ARBA00047899"/>
    </source>
</evidence>
<keyword evidence="9" id="KW-0060">Ascorbate biosynthesis</keyword>
<feature type="compositionally biased region" description="Basic residues" evidence="28">
    <location>
        <begin position="12"/>
        <end position="30"/>
    </location>
</feature>
<evidence type="ECO:0000256" key="25">
    <source>
        <dbReference type="PIRSR" id="PIRSR607828-1"/>
    </source>
</evidence>
<keyword evidence="22 31" id="KW-0675">Receptor</keyword>
<feature type="binding site" evidence="26">
    <location>
        <position position="1125"/>
    </location>
    <ligand>
        <name>Fe cation</name>
        <dbReference type="ChEBI" id="CHEBI:24875"/>
        <label>1</label>
    </ligand>
</feature>
<feature type="domain" description="Protein kinase" evidence="30">
    <location>
        <begin position="640"/>
        <end position="913"/>
    </location>
</feature>
<evidence type="ECO:0000259" key="30">
    <source>
        <dbReference type="PROSITE" id="PS50011"/>
    </source>
</evidence>
<feature type="binding site" evidence="26">
    <location>
        <position position="1197"/>
    </location>
    <ligand>
        <name>Fe cation</name>
        <dbReference type="ChEBI" id="CHEBI:24875"/>
        <label>1</label>
    </ligand>
</feature>
<dbReference type="Gene3D" id="3.80.10.10">
    <property type="entry name" value="Ribonuclease Inhibitor"/>
    <property type="match status" value="1"/>
</dbReference>
<evidence type="ECO:0000256" key="21">
    <source>
        <dbReference type="ARBA" id="ARBA00023136"/>
    </source>
</evidence>
<evidence type="ECO:0000256" key="12">
    <source>
        <dbReference type="ARBA" id="ARBA00022723"/>
    </source>
</evidence>
<dbReference type="PANTHER" id="PTHR45631">
    <property type="entry name" value="OS07G0107800 PROTEIN-RELATED"/>
    <property type="match status" value="1"/>
</dbReference>
<keyword evidence="17 27" id="KW-0067">ATP-binding</keyword>
<evidence type="ECO:0000256" key="11">
    <source>
        <dbReference type="ARBA" id="ARBA00022692"/>
    </source>
</evidence>
<dbReference type="SUPFAM" id="SSF109604">
    <property type="entry name" value="HD-domain/PDEase-like"/>
    <property type="match status" value="1"/>
</dbReference>
<dbReference type="PROSITE" id="PS50011">
    <property type="entry name" value="PROTEIN_KINASE_DOM"/>
    <property type="match status" value="1"/>
</dbReference>
<evidence type="ECO:0000256" key="2">
    <source>
        <dbReference type="ARBA" id="ARBA00004496"/>
    </source>
</evidence>
<evidence type="ECO:0000256" key="22">
    <source>
        <dbReference type="ARBA" id="ARBA00023170"/>
    </source>
</evidence>
<evidence type="ECO:0000256" key="17">
    <source>
        <dbReference type="ARBA" id="ARBA00022840"/>
    </source>
</evidence>
<evidence type="ECO:0000256" key="8">
    <source>
        <dbReference type="ARBA" id="ARBA00022614"/>
    </source>
</evidence>
<feature type="region of interest" description="Disordered" evidence="28">
    <location>
        <begin position="1"/>
        <end position="68"/>
    </location>
</feature>
<evidence type="ECO:0000256" key="27">
    <source>
        <dbReference type="PROSITE-ProRule" id="PRU10141"/>
    </source>
</evidence>
<dbReference type="GO" id="GO:0050113">
    <property type="term" value="F:inositol oxygenase activity"/>
    <property type="evidence" value="ECO:0007669"/>
    <property type="project" value="UniProtKB-EC"/>
</dbReference>
<feature type="binding site" evidence="25">
    <location>
        <begin position="1223"/>
        <end position="1224"/>
    </location>
    <ligand>
        <name>substrate</name>
    </ligand>
</feature>
<dbReference type="InterPro" id="IPR011009">
    <property type="entry name" value="Kinase-like_dom_sf"/>
</dbReference>
<dbReference type="Gene3D" id="2.60.120.430">
    <property type="entry name" value="Galactose-binding lectin"/>
    <property type="match status" value="1"/>
</dbReference>
<dbReference type="FunFam" id="1.10.510.10:FF:000146">
    <property type="entry name" value="LRR receptor-like serine/threonine-protein kinase IOS1"/>
    <property type="match status" value="1"/>
</dbReference>
<comment type="catalytic activity">
    <reaction evidence="23">
        <text>L-threonyl-[protein] + ATP = O-phospho-L-threonyl-[protein] + ADP + H(+)</text>
        <dbReference type="Rhea" id="RHEA:46608"/>
        <dbReference type="Rhea" id="RHEA-COMP:11060"/>
        <dbReference type="Rhea" id="RHEA-COMP:11605"/>
        <dbReference type="ChEBI" id="CHEBI:15378"/>
        <dbReference type="ChEBI" id="CHEBI:30013"/>
        <dbReference type="ChEBI" id="CHEBI:30616"/>
        <dbReference type="ChEBI" id="CHEBI:61977"/>
        <dbReference type="ChEBI" id="CHEBI:456216"/>
        <dbReference type="EC" id="2.7.11.1"/>
    </reaction>
</comment>
<feature type="binding site" evidence="26">
    <location>
        <position position="1124"/>
    </location>
    <ligand>
        <name>Fe cation</name>
        <dbReference type="ChEBI" id="CHEBI:24875"/>
        <label>1</label>
    </ligand>
</feature>
<feature type="binding site" evidence="26">
    <location>
        <position position="1223"/>
    </location>
    <ligand>
        <name>Fe cation</name>
        <dbReference type="ChEBI" id="CHEBI:24875"/>
        <label>1</label>
    </ligand>
</feature>
<evidence type="ECO:0000256" key="7">
    <source>
        <dbReference type="ARBA" id="ARBA00022553"/>
    </source>
</evidence>
<keyword evidence="5" id="KW-0963">Cytoplasm</keyword>
<keyword evidence="20 26" id="KW-0408">Iron</keyword>
<feature type="binding site" evidence="27">
    <location>
        <position position="668"/>
    </location>
    <ligand>
        <name>ATP</name>
        <dbReference type="ChEBI" id="CHEBI:30616"/>
    </ligand>
</feature>
<evidence type="ECO:0000256" key="4">
    <source>
        <dbReference type="ARBA" id="ARBA00005286"/>
    </source>
</evidence>
<dbReference type="PANTHER" id="PTHR45631:SF202">
    <property type="entry name" value="SENESCENCE-INDUCED RECEPTOR-LIKE SERINE_THREONINE-PROTEIN KINASE"/>
    <property type="match status" value="1"/>
</dbReference>
<keyword evidence="10" id="KW-0808">Transferase</keyword>
<protein>
    <submittedName>
        <fullName evidence="31">Leucine-rich repeat receptor-like protein kinase</fullName>
    </submittedName>
</protein>